<sequence length="59" mass="6673">MHFYLKMYLIFKLQLQNTGVSGVAITTPVQAYTSYAFILNTATSCLLSFLFSVLDKQKC</sequence>
<keyword evidence="1" id="KW-0812">Transmembrane</keyword>
<keyword evidence="1" id="KW-1133">Transmembrane helix</keyword>
<reference evidence="2" key="2">
    <citation type="journal article" date="2015" name="Fish Shellfish Immunol.">
        <title>Early steps in the European eel (Anguilla anguilla)-Vibrio vulnificus interaction in the gills: Role of the RtxA13 toxin.</title>
        <authorList>
            <person name="Callol A."/>
            <person name="Pajuelo D."/>
            <person name="Ebbesson L."/>
            <person name="Teles M."/>
            <person name="MacKenzie S."/>
            <person name="Amaro C."/>
        </authorList>
    </citation>
    <scope>NUCLEOTIDE SEQUENCE</scope>
</reference>
<dbReference type="AlphaFoldDB" id="A0A0E9XIU8"/>
<organism evidence="2">
    <name type="scientific">Anguilla anguilla</name>
    <name type="common">European freshwater eel</name>
    <name type="synonym">Muraena anguilla</name>
    <dbReference type="NCBI Taxonomy" id="7936"/>
    <lineage>
        <taxon>Eukaryota</taxon>
        <taxon>Metazoa</taxon>
        <taxon>Chordata</taxon>
        <taxon>Craniata</taxon>
        <taxon>Vertebrata</taxon>
        <taxon>Euteleostomi</taxon>
        <taxon>Actinopterygii</taxon>
        <taxon>Neopterygii</taxon>
        <taxon>Teleostei</taxon>
        <taxon>Anguilliformes</taxon>
        <taxon>Anguillidae</taxon>
        <taxon>Anguilla</taxon>
    </lineage>
</organism>
<evidence type="ECO:0000256" key="1">
    <source>
        <dbReference type="SAM" id="Phobius"/>
    </source>
</evidence>
<reference evidence="2" key="1">
    <citation type="submission" date="2014-11" db="EMBL/GenBank/DDBJ databases">
        <authorList>
            <person name="Amaro Gonzalez C."/>
        </authorList>
    </citation>
    <scope>NUCLEOTIDE SEQUENCE</scope>
</reference>
<keyword evidence="1" id="KW-0472">Membrane</keyword>
<feature type="transmembrane region" description="Helical" evidence="1">
    <location>
        <begin position="35"/>
        <end position="54"/>
    </location>
</feature>
<protein>
    <submittedName>
        <fullName evidence="2">Uncharacterized protein</fullName>
    </submittedName>
</protein>
<proteinExistence type="predicted"/>
<name>A0A0E9XIU8_ANGAN</name>
<dbReference type="EMBL" id="GBXM01006231">
    <property type="protein sequence ID" value="JAI02347.1"/>
    <property type="molecule type" value="Transcribed_RNA"/>
</dbReference>
<evidence type="ECO:0000313" key="2">
    <source>
        <dbReference type="EMBL" id="JAI02347.1"/>
    </source>
</evidence>
<accession>A0A0E9XIU8</accession>